<feature type="chain" id="PRO_5046056825" evidence="1">
    <location>
        <begin position="22"/>
        <end position="386"/>
    </location>
</feature>
<evidence type="ECO:0000256" key="1">
    <source>
        <dbReference type="SAM" id="SignalP"/>
    </source>
</evidence>
<dbReference type="InterPro" id="IPR045741">
    <property type="entry name" value="PorV"/>
</dbReference>
<keyword evidence="1" id="KW-0732">Signal</keyword>
<dbReference type="Proteomes" id="UP001485459">
    <property type="component" value="Chromosome"/>
</dbReference>
<dbReference type="RefSeq" id="WP_341834905.1">
    <property type="nucleotide sequence ID" value="NZ_CP149822.1"/>
</dbReference>
<protein>
    <submittedName>
        <fullName evidence="3">Type IX secretion system outer membrane channel protein PorV</fullName>
    </submittedName>
</protein>
<evidence type="ECO:0000313" key="3">
    <source>
        <dbReference type="EMBL" id="WZN39943.1"/>
    </source>
</evidence>
<evidence type="ECO:0000313" key="4">
    <source>
        <dbReference type="Proteomes" id="UP001485459"/>
    </source>
</evidence>
<evidence type="ECO:0000259" key="2">
    <source>
        <dbReference type="Pfam" id="PF19572"/>
    </source>
</evidence>
<feature type="signal peptide" evidence="1">
    <location>
        <begin position="1"/>
        <end position="21"/>
    </location>
</feature>
<dbReference type="EMBL" id="CP149822">
    <property type="protein sequence ID" value="WZN39943.1"/>
    <property type="molecule type" value="Genomic_DNA"/>
</dbReference>
<dbReference type="NCBIfam" id="NF033709">
    <property type="entry name" value="PorV_fam"/>
    <property type="match status" value="1"/>
</dbReference>
<organism evidence="3 4">
    <name type="scientific">Chitinophaga pollutisoli</name>
    <dbReference type="NCBI Taxonomy" id="3133966"/>
    <lineage>
        <taxon>Bacteria</taxon>
        <taxon>Pseudomonadati</taxon>
        <taxon>Bacteroidota</taxon>
        <taxon>Chitinophagia</taxon>
        <taxon>Chitinophagales</taxon>
        <taxon>Chitinophagaceae</taxon>
        <taxon>Chitinophaga</taxon>
    </lineage>
</organism>
<dbReference type="InterPro" id="IPR047799">
    <property type="entry name" value="T9SS_OM_PorV"/>
</dbReference>
<sequence length="386" mass="42626">MKHLNTILLLAGLLAVRPLMAQKSAKQPLNVGAPFLMVNPDARSSATGGAVTGLEPDANAIYANAAKLPFAGEWGASVSYSPWMWDLLDKKTHMAYISGFKTWGGQQSLGAAVRYFNYGDVTFRDDNGTVLQQYKPREYSVDLAYGRKLGNLFALAVTGRYIRSELGNGTYNGQLQKPASAVAGDISLYSQGYADHIDGNNRYAWGISFTNIGTKLSYTDASDTKTFLPMNIRIGGGYTFVRTEDHKFTIAADVNKLLVPTPPTYKLDQDGMPTNEIEKGKDPDRSVVESIFTSFGDAPGGFREEISEFSFAGGIEYAYQSNFFVRTGYFYEDPAKGNRQQFSTGFGVRVQGFQLDFAYLIPTGGSIRQRKSMNFTLMYTPFRDNR</sequence>
<dbReference type="NCBIfam" id="NF033710">
    <property type="entry name" value="T9SS_OM_PorV"/>
    <property type="match status" value="1"/>
</dbReference>
<dbReference type="Gene3D" id="2.40.160.60">
    <property type="entry name" value="Outer membrane protein transport protein (OMPP1/FadL/TodX)"/>
    <property type="match status" value="1"/>
</dbReference>
<gene>
    <name evidence="3" type="primary">porV</name>
    <name evidence="3" type="ORF">WJU16_18355</name>
</gene>
<dbReference type="Pfam" id="PF19572">
    <property type="entry name" value="PorV"/>
    <property type="match status" value="1"/>
</dbReference>
<keyword evidence="4" id="KW-1185">Reference proteome</keyword>
<feature type="domain" description="Type IX secretion system protein PorV" evidence="2">
    <location>
        <begin position="26"/>
        <end position="263"/>
    </location>
</feature>
<accession>A0ABZ2YJP1</accession>
<reference evidence="4" key="1">
    <citation type="submission" date="2024-03" db="EMBL/GenBank/DDBJ databases">
        <title>Chitinophaga horti sp. nov., isolated from garden soil.</title>
        <authorList>
            <person name="Lee D.S."/>
            <person name="Han D.M."/>
            <person name="Baek J.H."/>
            <person name="Choi D.G."/>
            <person name="Jeon J.H."/>
            <person name="Jeon C.O."/>
        </authorList>
    </citation>
    <scope>NUCLEOTIDE SEQUENCE [LARGE SCALE GENOMIC DNA]</scope>
    <source>
        <strain evidence="4">GPA1</strain>
    </source>
</reference>
<name>A0ABZ2YJP1_9BACT</name>
<proteinExistence type="predicted"/>